<evidence type="ECO:0000313" key="3">
    <source>
        <dbReference type="Proteomes" id="UP000237105"/>
    </source>
</evidence>
<accession>A0A2P5BVC2</accession>
<comment type="caution">
    <text evidence="2">The sequence shown here is derived from an EMBL/GenBank/DDBJ whole genome shotgun (WGS) entry which is preliminary data.</text>
</comment>
<name>A0A2P5BVC2_PARAD</name>
<reference evidence="3" key="1">
    <citation type="submission" date="2016-06" db="EMBL/GenBank/DDBJ databases">
        <title>Parallel loss of symbiosis genes in relatives of nitrogen-fixing non-legume Parasponia.</title>
        <authorList>
            <person name="Van Velzen R."/>
            <person name="Holmer R."/>
            <person name="Bu F."/>
            <person name="Rutten L."/>
            <person name="Van Zeijl A."/>
            <person name="Liu W."/>
            <person name="Santuari L."/>
            <person name="Cao Q."/>
            <person name="Sharma T."/>
            <person name="Shen D."/>
            <person name="Roswanjaya Y."/>
            <person name="Wardhani T."/>
            <person name="Kalhor M.S."/>
            <person name="Jansen J."/>
            <person name="Van den Hoogen J."/>
            <person name="Gungor B."/>
            <person name="Hartog M."/>
            <person name="Hontelez J."/>
            <person name="Verver J."/>
            <person name="Yang W.-C."/>
            <person name="Schijlen E."/>
            <person name="Repin R."/>
            <person name="Schilthuizen M."/>
            <person name="Schranz E."/>
            <person name="Heidstra R."/>
            <person name="Miyata K."/>
            <person name="Fedorova E."/>
            <person name="Kohlen W."/>
            <person name="Bisseling T."/>
            <person name="Smit S."/>
            <person name="Geurts R."/>
        </authorList>
    </citation>
    <scope>NUCLEOTIDE SEQUENCE [LARGE SCALE GENOMIC DNA]</scope>
    <source>
        <strain evidence="3">cv. WU1-14</strain>
    </source>
</reference>
<feature type="compositionally biased region" description="Basic and acidic residues" evidence="1">
    <location>
        <begin position="51"/>
        <end position="61"/>
    </location>
</feature>
<sequence length="87" mass="10060">MEVKMLRKFVLEIHNKLFGNVQQEVGPTLKKLDRVPKELKKKEAEDEEEANKEKQRKEKESTQTTYVACSLDAHFLILGSSVLPFLT</sequence>
<proteinExistence type="predicted"/>
<dbReference type="EMBL" id="JXTB01000215">
    <property type="protein sequence ID" value="PON52730.1"/>
    <property type="molecule type" value="Genomic_DNA"/>
</dbReference>
<gene>
    <name evidence="2" type="ORF">PanWU01x14_206910</name>
</gene>
<evidence type="ECO:0000313" key="2">
    <source>
        <dbReference type="EMBL" id="PON52730.1"/>
    </source>
</evidence>
<evidence type="ECO:0000256" key="1">
    <source>
        <dbReference type="SAM" id="MobiDB-lite"/>
    </source>
</evidence>
<dbReference type="AlphaFoldDB" id="A0A2P5BVC2"/>
<organism evidence="2 3">
    <name type="scientific">Parasponia andersonii</name>
    <name type="common">Sponia andersonii</name>
    <dbReference type="NCBI Taxonomy" id="3476"/>
    <lineage>
        <taxon>Eukaryota</taxon>
        <taxon>Viridiplantae</taxon>
        <taxon>Streptophyta</taxon>
        <taxon>Embryophyta</taxon>
        <taxon>Tracheophyta</taxon>
        <taxon>Spermatophyta</taxon>
        <taxon>Magnoliopsida</taxon>
        <taxon>eudicotyledons</taxon>
        <taxon>Gunneridae</taxon>
        <taxon>Pentapetalae</taxon>
        <taxon>rosids</taxon>
        <taxon>fabids</taxon>
        <taxon>Rosales</taxon>
        <taxon>Cannabaceae</taxon>
        <taxon>Parasponia</taxon>
    </lineage>
</organism>
<dbReference type="Proteomes" id="UP000237105">
    <property type="component" value="Unassembled WGS sequence"/>
</dbReference>
<protein>
    <submittedName>
        <fullName evidence="2">Uncharacterized protein</fullName>
    </submittedName>
</protein>
<keyword evidence="3" id="KW-1185">Reference proteome</keyword>
<feature type="region of interest" description="Disordered" evidence="1">
    <location>
        <begin position="36"/>
        <end position="63"/>
    </location>
</feature>